<gene>
    <name evidence="1" type="ORF">BDN70DRAFT_888942</name>
</gene>
<accession>A0A9P6CQW5</accession>
<evidence type="ECO:0000313" key="1">
    <source>
        <dbReference type="EMBL" id="KAF9470590.1"/>
    </source>
</evidence>
<dbReference type="EMBL" id="MU155917">
    <property type="protein sequence ID" value="KAF9470590.1"/>
    <property type="molecule type" value="Genomic_DNA"/>
</dbReference>
<reference evidence="1" key="1">
    <citation type="submission" date="2020-11" db="EMBL/GenBank/DDBJ databases">
        <authorList>
            <consortium name="DOE Joint Genome Institute"/>
            <person name="Ahrendt S."/>
            <person name="Riley R."/>
            <person name="Andreopoulos W."/>
            <person name="Labutti K."/>
            <person name="Pangilinan J."/>
            <person name="Ruiz-Duenas F.J."/>
            <person name="Barrasa J.M."/>
            <person name="Sanchez-Garcia M."/>
            <person name="Camarero S."/>
            <person name="Miyauchi S."/>
            <person name="Serrano A."/>
            <person name="Linde D."/>
            <person name="Babiker R."/>
            <person name="Drula E."/>
            <person name="Ayuso-Fernandez I."/>
            <person name="Pacheco R."/>
            <person name="Padilla G."/>
            <person name="Ferreira P."/>
            <person name="Barriuso J."/>
            <person name="Kellner H."/>
            <person name="Castanera R."/>
            <person name="Alfaro M."/>
            <person name="Ramirez L."/>
            <person name="Pisabarro A.G."/>
            <person name="Kuo A."/>
            <person name="Tritt A."/>
            <person name="Lipzen A."/>
            <person name="He G."/>
            <person name="Yan M."/>
            <person name="Ng V."/>
            <person name="Cullen D."/>
            <person name="Martin F."/>
            <person name="Rosso M.-N."/>
            <person name="Henrissat B."/>
            <person name="Hibbett D."/>
            <person name="Martinez A.T."/>
            <person name="Grigoriev I.V."/>
        </authorList>
    </citation>
    <scope>NUCLEOTIDE SEQUENCE</scope>
    <source>
        <strain evidence="1">CIRM-BRFM 674</strain>
    </source>
</reference>
<name>A0A9P6CQW5_9AGAR</name>
<proteinExistence type="predicted"/>
<sequence length="96" mass="10792">MAIAMNTIAYMIWYVYARVLELINTTMSHQGLRLLANFTILHPRFNSLLHRRAGTPYPPATSTATPGSRIIDASIDSQAFKVEEGPLCRQQETDAR</sequence>
<protein>
    <submittedName>
        <fullName evidence="1">Uncharacterized protein</fullName>
    </submittedName>
</protein>
<organism evidence="1 2">
    <name type="scientific">Pholiota conissans</name>
    <dbReference type="NCBI Taxonomy" id="109636"/>
    <lineage>
        <taxon>Eukaryota</taxon>
        <taxon>Fungi</taxon>
        <taxon>Dikarya</taxon>
        <taxon>Basidiomycota</taxon>
        <taxon>Agaricomycotina</taxon>
        <taxon>Agaricomycetes</taxon>
        <taxon>Agaricomycetidae</taxon>
        <taxon>Agaricales</taxon>
        <taxon>Agaricineae</taxon>
        <taxon>Strophariaceae</taxon>
        <taxon>Pholiota</taxon>
    </lineage>
</organism>
<keyword evidence="2" id="KW-1185">Reference proteome</keyword>
<dbReference type="Proteomes" id="UP000807469">
    <property type="component" value="Unassembled WGS sequence"/>
</dbReference>
<comment type="caution">
    <text evidence="1">The sequence shown here is derived from an EMBL/GenBank/DDBJ whole genome shotgun (WGS) entry which is preliminary data.</text>
</comment>
<dbReference type="AlphaFoldDB" id="A0A9P6CQW5"/>
<evidence type="ECO:0000313" key="2">
    <source>
        <dbReference type="Proteomes" id="UP000807469"/>
    </source>
</evidence>